<dbReference type="GO" id="GO:0046872">
    <property type="term" value="F:metal ion binding"/>
    <property type="evidence" value="ECO:0007669"/>
    <property type="project" value="UniProtKB-UniRule"/>
</dbReference>
<evidence type="ECO:0000256" key="8">
    <source>
        <dbReference type="RuleBase" id="RU366073"/>
    </source>
</evidence>
<evidence type="ECO:0000256" key="4">
    <source>
        <dbReference type="ARBA" id="ARBA00022801"/>
    </source>
</evidence>
<dbReference type="SUPFAM" id="SSF55486">
    <property type="entry name" value="Metalloproteases ('zincins'), catalytic domain"/>
    <property type="match status" value="1"/>
</dbReference>
<comment type="caution">
    <text evidence="13">The sequence shown here is derived from an EMBL/GenBank/DDBJ whole genome shotgun (WGS) entry which is preliminary data.</text>
</comment>
<evidence type="ECO:0000256" key="7">
    <source>
        <dbReference type="PIRSR" id="PIRSR623612-1"/>
    </source>
</evidence>
<dbReference type="Pfam" id="PF02868">
    <property type="entry name" value="Peptidase_M4_C"/>
    <property type="match status" value="1"/>
</dbReference>
<dbReference type="InterPro" id="IPR027268">
    <property type="entry name" value="Peptidase_M4/M1_CTD_sf"/>
</dbReference>
<gene>
    <name evidence="13" type="ORF">DWQ67_10890</name>
</gene>
<dbReference type="AlphaFoldDB" id="A0A496PHL3"/>
<evidence type="ECO:0000256" key="10">
    <source>
        <dbReference type="SAM" id="Phobius"/>
    </source>
</evidence>
<dbReference type="Gene3D" id="3.10.170.10">
    <property type="match status" value="1"/>
</dbReference>
<protein>
    <recommendedName>
        <fullName evidence="8">Neutral metalloproteinase</fullName>
        <ecNumber evidence="8">3.4.24.-</ecNumber>
    </recommendedName>
</protein>
<dbReference type="Gene3D" id="1.10.390.10">
    <property type="entry name" value="Neutral Protease Domain 2"/>
    <property type="match status" value="1"/>
</dbReference>
<feature type="domain" description="Peptidase M4 C-terminal" evidence="12">
    <location>
        <begin position="509"/>
        <end position="682"/>
    </location>
</feature>
<keyword evidence="5 8" id="KW-0862">Zinc</keyword>
<dbReference type="PANTHER" id="PTHR33794">
    <property type="entry name" value="BACILLOLYSIN"/>
    <property type="match status" value="1"/>
</dbReference>
<evidence type="ECO:0000256" key="9">
    <source>
        <dbReference type="SAM" id="MobiDB-lite"/>
    </source>
</evidence>
<reference evidence="13 14" key="1">
    <citation type="submission" date="2018-07" db="EMBL/GenBank/DDBJ databases">
        <title>Arthrobacter sp. nov., isolated from raw cow's milk with high bacterial count.</title>
        <authorList>
            <person name="Hahne J."/>
            <person name="Isele D."/>
            <person name="Lipski A."/>
        </authorList>
    </citation>
    <scope>NUCLEOTIDE SEQUENCE [LARGE SCALE GENOMIC DNA]</scope>
    <source>
        <strain evidence="13 14">JZ R-183</strain>
    </source>
</reference>
<evidence type="ECO:0000256" key="2">
    <source>
        <dbReference type="ARBA" id="ARBA00022670"/>
    </source>
</evidence>
<accession>A0A496PHL3</accession>
<evidence type="ECO:0000256" key="3">
    <source>
        <dbReference type="ARBA" id="ARBA00022723"/>
    </source>
</evidence>
<dbReference type="InterPro" id="IPR023612">
    <property type="entry name" value="Peptidase_M4"/>
</dbReference>
<evidence type="ECO:0000256" key="5">
    <source>
        <dbReference type="ARBA" id="ARBA00022833"/>
    </source>
</evidence>
<feature type="region of interest" description="Disordered" evidence="9">
    <location>
        <begin position="1"/>
        <end position="55"/>
    </location>
</feature>
<dbReference type="EC" id="3.4.24.-" evidence="8"/>
<dbReference type="PANTHER" id="PTHR33794:SF1">
    <property type="entry name" value="BACILLOLYSIN"/>
    <property type="match status" value="1"/>
</dbReference>
<dbReference type="GO" id="GO:0006508">
    <property type="term" value="P:proteolysis"/>
    <property type="evidence" value="ECO:0007669"/>
    <property type="project" value="UniProtKB-KW"/>
</dbReference>
<comment type="similarity">
    <text evidence="1 8">Belongs to the peptidase M4 family.</text>
</comment>
<keyword evidence="10" id="KW-0472">Membrane</keyword>
<comment type="cofactor">
    <cofactor evidence="8">
        <name>Zn(2+)</name>
        <dbReference type="ChEBI" id="CHEBI:29105"/>
    </cofactor>
</comment>
<feature type="transmembrane region" description="Helical" evidence="10">
    <location>
        <begin position="152"/>
        <end position="174"/>
    </location>
</feature>
<dbReference type="GO" id="GO:0005576">
    <property type="term" value="C:extracellular region"/>
    <property type="evidence" value="ECO:0007669"/>
    <property type="project" value="UniProtKB-SubCell"/>
</dbReference>
<keyword evidence="14" id="KW-1185">Reference proteome</keyword>
<feature type="active site" evidence="7">
    <location>
        <position position="498"/>
    </location>
</feature>
<feature type="active site" description="Proton donor" evidence="7">
    <location>
        <position position="594"/>
    </location>
</feature>
<keyword evidence="10" id="KW-1133">Transmembrane helix</keyword>
<dbReference type="CDD" id="cd09597">
    <property type="entry name" value="M4_TLP"/>
    <property type="match status" value="1"/>
</dbReference>
<proteinExistence type="inferred from homology"/>
<sequence length="683" mass="71195">MRPSRPRVPRSLRSPAPGRGKTARGSKGTEVAREPVRARPSVAGWSRGNGASPGGGAPLRCLAALPEPRRAVARPPPAPSRLAAQFVSIRRSIDISSYQTRPIAKHLLTPSVKRGKVLYLSVVFPRTRQHPPTVLRSQEIGMMTPSTRRTRVALAACATGALALMSLSTTAIAAPVQPSSHSIDSGSGQKLSLSTNGAVQSLTTGKDKPSLSADAVSKELAVTFKASPKSNFSKVRGDKLGQGSLNRFQQVIDGHVVQGSSVATSLDGSGKLLETMGNVATGTKGTFPGKLALDRHAKDAKAAATKSVKAGAKATTTVKDTVWFAPAVAGTATQGTVAEPAYRVAVSTPSKGWVVTVSALDTSKVLATTTSQHEINRVICDANRAKATVTADFKCGSTSANKPSRVEGGAASSIADVNNVYNFFADTDAFYQKNTKAGDLTAMVGANYNDGAGKAMRASVRQCISGEDCPYLNAFWDDGLSAMVYGEGVTTDDVTGHELTHGVTSKTNGLVYENEAGAINESMSDIFGELMDVGNGSSDDTATNRWKMGEGSSLGVIRDMKAPKTHQQPDTYKGTYWVPTTKNPTDSNDYGGVHSNSGVGNKLASLLVDGGSHNAVTVKGIGVAKSSQIFWTTQTLLTSNATYSTMGKALTQACSTNASNALAGITTADCTQVTNAIKAVKIP</sequence>
<dbReference type="InterPro" id="IPR050728">
    <property type="entry name" value="Zinc_Metalloprotease_M4"/>
</dbReference>
<evidence type="ECO:0000313" key="14">
    <source>
        <dbReference type="Proteomes" id="UP000273119"/>
    </source>
</evidence>
<dbReference type="GO" id="GO:0004222">
    <property type="term" value="F:metalloendopeptidase activity"/>
    <property type="evidence" value="ECO:0007669"/>
    <property type="project" value="UniProtKB-UniRule"/>
</dbReference>
<comment type="function">
    <text evidence="8">Extracellular zinc metalloprotease.</text>
</comment>
<dbReference type="Pfam" id="PF01447">
    <property type="entry name" value="Peptidase_M4"/>
    <property type="match status" value="1"/>
</dbReference>
<evidence type="ECO:0000256" key="1">
    <source>
        <dbReference type="ARBA" id="ARBA00009388"/>
    </source>
</evidence>
<keyword evidence="2 8" id="KW-0645">Protease</keyword>
<name>A0A496PHL3_9MICC</name>
<organism evidence="13 14">
    <name type="scientific">Galactobacter caseinivorans</name>
    <dbReference type="NCBI Taxonomy" id="2676123"/>
    <lineage>
        <taxon>Bacteria</taxon>
        <taxon>Bacillati</taxon>
        <taxon>Actinomycetota</taxon>
        <taxon>Actinomycetes</taxon>
        <taxon>Micrococcales</taxon>
        <taxon>Micrococcaceae</taxon>
        <taxon>Galactobacter</taxon>
    </lineage>
</organism>
<dbReference type="PRINTS" id="PR00730">
    <property type="entry name" value="THERMOLYSIN"/>
</dbReference>
<evidence type="ECO:0000259" key="12">
    <source>
        <dbReference type="Pfam" id="PF02868"/>
    </source>
</evidence>
<keyword evidence="6 8" id="KW-0482">Metalloprotease</keyword>
<dbReference type="InterPro" id="IPR001570">
    <property type="entry name" value="Peptidase_M4_C_domain"/>
</dbReference>
<feature type="domain" description="Peptidase M4" evidence="11">
    <location>
        <begin position="378"/>
        <end position="505"/>
    </location>
</feature>
<evidence type="ECO:0000256" key="6">
    <source>
        <dbReference type="ARBA" id="ARBA00023049"/>
    </source>
</evidence>
<feature type="compositionally biased region" description="Basic residues" evidence="9">
    <location>
        <begin position="1"/>
        <end position="10"/>
    </location>
</feature>
<dbReference type="InterPro" id="IPR013856">
    <property type="entry name" value="Peptidase_M4_domain"/>
</dbReference>
<keyword evidence="10" id="KW-0812">Transmembrane</keyword>
<comment type="subcellular location">
    <subcellularLocation>
        <location evidence="8">Secreted</location>
    </subcellularLocation>
</comment>
<evidence type="ECO:0000259" key="11">
    <source>
        <dbReference type="Pfam" id="PF01447"/>
    </source>
</evidence>
<keyword evidence="3" id="KW-0479">Metal-binding</keyword>
<evidence type="ECO:0000313" key="13">
    <source>
        <dbReference type="EMBL" id="RKW69959.1"/>
    </source>
</evidence>
<keyword evidence="8" id="KW-0964">Secreted</keyword>
<keyword evidence="4 8" id="KW-0378">Hydrolase</keyword>
<dbReference type="Proteomes" id="UP000273119">
    <property type="component" value="Unassembled WGS sequence"/>
</dbReference>
<dbReference type="EMBL" id="QQXL01000006">
    <property type="protein sequence ID" value="RKW69959.1"/>
    <property type="molecule type" value="Genomic_DNA"/>
</dbReference>